<feature type="chain" id="PRO_5010532930" evidence="2">
    <location>
        <begin position="26"/>
        <end position="342"/>
    </location>
</feature>
<reference evidence="4" key="1">
    <citation type="submission" date="2025-08" db="UniProtKB">
        <authorList>
            <consortium name="RefSeq"/>
        </authorList>
    </citation>
    <scope>IDENTIFICATION</scope>
</reference>
<dbReference type="InParanoid" id="A0A1U8D4K1"/>
<evidence type="ECO:0000256" key="2">
    <source>
        <dbReference type="SAM" id="SignalP"/>
    </source>
</evidence>
<dbReference type="RefSeq" id="XP_014375231.1">
    <property type="nucleotide sequence ID" value="XM_014519745.2"/>
</dbReference>
<dbReference type="KEGG" id="asn:106722177"/>
<feature type="signal peptide" evidence="2">
    <location>
        <begin position="1"/>
        <end position="25"/>
    </location>
</feature>
<keyword evidence="2" id="KW-0732">Signal</keyword>
<dbReference type="AlphaFoldDB" id="A0A1U8D4K1"/>
<feature type="compositionally biased region" description="Low complexity" evidence="1">
    <location>
        <begin position="101"/>
        <end position="114"/>
    </location>
</feature>
<evidence type="ECO:0000313" key="4">
    <source>
        <dbReference type="RefSeq" id="XP_014375231.1"/>
    </source>
</evidence>
<sequence>MQTIFLVRAPVLWAAFLCPYPSATATEQRAHSGPRASPLLRYPLASCSPAAEGHRTEFLSHIPPLPLAMHAPTAAPRPLQRVSHVTLCKEGWSQHGPRGEAAPSPLVPAAASQATSPGPTDRAASSHLVSLVQTTAALLITAWGRRRNSQALRSTCSLGPDSTADPACLGPFLHRGPHLPLHLPLGTQRCSVAPTTKQPWRVGGDSGGGEPPQPRASGEQAAANVPAMPPSALNRNRGSASDCIPSGPSANHSAPNTTPSGHQAKPGTTEPRRDSSTATTKAIAQKRGGSWSPRHCPCTELTPPQVHSSGAPGSPGAARAAGRELSAMGLACCVSRAPALSS</sequence>
<evidence type="ECO:0000313" key="3">
    <source>
        <dbReference type="Proteomes" id="UP000189705"/>
    </source>
</evidence>
<dbReference type="Proteomes" id="UP000189705">
    <property type="component" value="Unplaced"/>
</dbReference>
<gene>
    <name evidence="4" type="primary">LOC106722177</name>
</gene>
<proteinExistence type="predicted"/>
<accession>A0A1U8D4K1</accession>
<keyword evidence="3" id="KW-1185">Reference proteome</keyword>
<organism evidence="3 4">
    <name type="scientific">Alligator sinensis</name>
    <name type="common">Chinese alligator</name>
    <dbReference type="NCBI Taxonomy" id="38654"/>
    <lineage>
        <taxon>Eukaryota</taxon>
        <taxon>Metazoa</taxon>
        <taxon>Chordata</taxon>
        <taxon>Craniata</taxon>
        <taxon>Vertebrata</taxon>
        <taxon>Euteleostomi</taxon>
        <taxon>Archelosauria</taxon>
        <taxon>Archosauria</taxon>
        <taxon>Crocodylia</taxon>
        <taxon>Alligatoridae</taxon>
        <taxon>Alligatorinae</taxon>
        <taxon>Alligator</taxon>
    </lineage>
</organism>
<feature type="region of interest" description="Disordered" evidence="1">
    <location>
        <begin position="195"/>
        <end position="322"/>
    </location>
</feature>
<feature type="compositionally biased region" description="Low complexity" evidence="1">
    <location>
        <begin position="308"/>
        <end position="320"/>
    </location>
</feature>
<name>A0A1U8D4K1_ALLSI</name>
<feature type="compositionally biased region" description="Polar residues" evidence="1">
    <location>
        <begin position="248"/>
        <end position="261"/>
    </location>
</feature>
<protein>
    <submittedName>
        <fullName evidence="4">Uncharacterized protein LOC106722177</fullName>
    </submittedName>
</protein>
<feature type="region of interest" description="Disordered" evidence="1">
    <location>
        <begin position="92"/>
        <end position="123"/>
    </location>
</feature>
<evidence type="ECO:0000256" key="1">
    <source>
        <dbReference type="SAM" id="MobiDB-lite"/>
    </source>
</evidence>
<dbReference type="GeneID" id="106722177"/>